<evidence type="ECO:0000256" key="3">
    <source>
        <dbReference type="ARBA" id="ARBA00022884"/>
    </source>
</evidence>
<dbReference type="NCBIfam" id="TIGR03625">
    <property type="entry name" value="L3_bact"/>
    <property type="match status" value="1"/>
</dbReference>
<dbReference type="AlphaFoldDB" id="B3E0I4"/>
<reference evidence="9 10" key="1">
    <citation type="journal article" date="2008" name="Biol. Direct">
        <title>Complete genome sequence of the extremely acidophilic methanotroph isolate V4, Methylacidiphilum infernorum, a representative of the bacterial phylum Verrucomicrobia.</title>
        <authorList>
            <person name="Hou S."/>
            <person name="Makarova K.S."/>
            <person name="Saw J.H."/>
            <person name="Senin P."/>
            <person name="Ly B.V."/>
            <person name="Zhou Z."/>
            <person name="Ren Y."/>
            <person name="Wang J."/>
            <person name="Galperin M.Y."/>
            <person name="Omelchenko M.V."/>
            <person name="Wolf Y.I."/>
            <person name="Yutin N."/>
            <person name="Koonin E.V."/>
            <person name="Stott M.B."/>
            <person name="Mountain B.W."/>
            <person name="Crowe M.A."/>
            <person name="Smirnova A.V."/>
            <person name="Dunfield P.F."/>
            <person name="Feng L."/>
            <person name="Wang L."/>
            <person name="Alam M."/>
        </authorList>
    </citation>
    <scope>NUCLEOTIDE SEQUENCE [LARGE SCALE GENOMIC DNA]</scope>
    <source>
        <strain evidence="10">Isolate V4</strain>
    </source>
</reference>
<accession>B3E0I4</accession>
<dbReference type="PANTHER" id="PTHR11229:SF16">
    <property type="entry name" value="LARGE RIBOSOMAL SUBUNIT PROTEIN UL3C"/>
    <property type="match status" value="1"/>
</dbReference>
<dbReference type="GO" id="GO:0022625">
    <property type="term" value="C:cytosolic large ribosomal subunit"/>
    <property type="evidence" value="ECO:0007669"/>
    <property type="project" value="TreeGrafter"/>
</dbReference>
<evidence type="ECO:0000256" key="2">
    <source>
        <dbReference type="ARBA" id="ARBA00022730"/>
    </source>
</evidence>
<dbReference type="GO" id="GO:0003735">
    <property type="term" value="F:structural constituent of ribosome"/>
    <property type="evidence" value="ECO:0007669"/>
    <property type="project" value="UniProtKB-UniRule"/>
</dbReference>
<dbReference type="Pfam" id="PF00297">
    <property type="entry name" value="Ribosomal_L3"/>
    <property type="match status" value="1"/>
</dbReference>
<sequence>MEDRRNRMSMKGFGIMARKIGMTQLFDATGTMHPLTVLVAEPNVVVQCKKEGEGKEVRLQVGYEALPERKLSKPLLGHYKKSGISPRRHLKEFVFESEESWQPGQLLDVSRFNEGEKVDVIGITKGKGFQGVIKKHGFGGQPASHGSKTHRRNGAIGERSFPGRVFKNQGMPGHMGRKKVTIQNLDLFKIIPEDNVLLVKGSVPGAKGDMVIVRKAIKASV</sequence>
<comment type="function">
    <text evidence="7">One of the primary rRNA binding proteins, it binds directly near the 3'-end of the 23S rRNA, where it nucleates assembly of the 50S subunit.</text>
</comment>
<dbReference type="Gene3D" id="3.30.160.810">
    <property type="match status" value="1"/>
</dbReference>
<protein>
    <recommendedName>
        <fullName evidence="6 7">Large ribosomal subunit protein uL3</fullName>
    </recommendedName>
</protein>
<evidence type="ECO:0000256" key="4">
    <source>
        <dbReference type="ARBA" id="ARBA00022980"/>
    </source>
</evidence>
<dbReference type="InterPro" id="IPR019927">
    <property type="entry name" value="Ribosomal_uL3_bac/org-type"/>
</dbReference>
<dbReference type="GO" id="GO:0006412">
    <property type="term" value="P:translation"/>
    <property type="evidence" value="ECO:0007669"/>
    <property type="project" value="UniProtKB-UniRule"/>
</dbReference>
<dbReference type="GO" id="GO:0019843">
    <property type="term" value="F:rRNA binding"/>
    <property type="evidence" value="ECO:0007669"/>
    <property type="project" value="UniProtKB-UniRule"/>
</dbReference>
<organism evidence="9 10">
    <name type="scientific">Methylacidiphilum infernorum (isolate V4)</name>
    <name type="common">Methylokorus infernorum (strain V4)</name>
    <dbReference type="NCBI Taxonomy" id="481448"/>
    <lineage>
        <taxon>Bacteria</taxon>
        <taxon>Pseudomonadati</taxon>
        <taxon>Verrucomicrobiota</taxon>
        <taxon>Methylacidiphilae</taxon>
        <taxon>Methylacidiphilales</taxon>
        <taxon>Methylacidiphilaceae</taxon>
        <taxon>Methylacidiphilum (ex Ratnadevi et al. 2023)</taxon>
    </lineage>
</organism>
<evidence type="ECO:0000256" key="5">
    <source>
        <dbReference type="ARBA" id="ARBA00023274"/>
    </source>
</evidence>
<dbReference type="SUPFAM" id="SSF50447">
    <property type="entry name" value="Translation proteins"/>
    <property type="match status" value="1"/>
</dbReference>
<dbReference type="HOGENOM" id="CLU_044142_4_1_0"/>
<keyword evidence="4 7" id="KW-0689">Ribosomal protein</keyword>
<dbReference type="Gene3D" id="2.40.30.10">
    <property type="entry name" value="Translation factors"/>
    <property type="match status" value="1"/>
</dbReference>
<dbReference type="Proteomes" id="UP000009149">
    <property type="component" value="Chromosome"/>
</dbReference>
<comment type="subunit">
    <text evidence="7">Part of the 50S ribosomal subunit. Forms a cluster with proteins L14 and L19.</text>
</comment>
<dbReference type="HAMAP" id="MF_01325_B">
    <property type="entry name" value="Ribosomal_uL3_B"/>
    <property type="match status" value="1"/>
</dbReference>
<keyword evidence="5 7" id="KW-0687">Ribonucleoprotein</keyword>
<dbReference type="STRING" id="481448.Minf_0683"/>
<evidence type="ECO:0000256" key="7">
    <source>
        <dbReference type="HAMAP-Rule" id="MF_01325"/>
    </source>
</evidence>
<comment type="similarity">
    <text evidence="1 7">Belongs to the universal ribosomal protein uL3 family.</text>
</comment>
<dbReference type="KEGG" id="min:Minf_0683"/>
<evidence type="ECO:0000313" key="10">
    <source>
        <dbReference type="Proteomes" id="UP000009149"/>
    </source>
</evidence>
<gene>
    <name evidence="7 9" type="primary">rplC</name>
    <name evidence="9" type="ordered locus">Minf_0683</name>
</gene>
<evidence type="ECO:0000313" key="9">
    <source>
        <dbReference type="EMBL" id="ACD82738.1"/>
    </source>
</evidence>
<proteinExistence type="inferred from homology"/>
<evidence type="ECO:0000256" key="8">
    <source>
        <dbReference type="SAM" id="MobiDB-lite"/>
    </source>
</evidence>
<name>B3E0I4_METI4</name>
<dbReference type="eggNOG" id="COG0087">
    <property type="taxonomic scope" value="Bacteria"/>
</dbReference>
<keyword evidence="2 7" id="KW-0699">rRNA-binding</keyword>
<dbReference type="InterPro" id="IPR009000">
    <property type="entry name" value="Transl_B-barrel_sf"/>
</dbReference>
<evidence type="ECO:0000256" key="1">
    <source>
        <dbReference type="ARBA" id="ARBA00006540"/>
    </source>
</evidence>
<dbReference type="EMBL" id="CP000975">
    <property type="protein sequence ID" value="ACD82738.1"/>
    <property type="molecule type" value="Genomic_DNA"/>
</dbReference>
<keyword evidence="3 7" id="KW-0694">RNA-binding</keyword>
<dbReference type="InterPro" id="IPR000597">
    <property type="entry name" value="Ribosomal_uL3"/>
</dbReference>
<evidence type="ECO:0000256" key="6">
    <source>
        <dbReference type="ARBA" id="ARBA00035243"/>
    </source>
</evidence>
<dbReference type="FunFam" id="2.40.30.10:FF:000004">
    <property type="entry name" value="50S ribosomal protein L3"/>
    <property type="match status" value="1"/>
</dbReference>
<dbReference type="PANTHER" id="PTHR11229">
    <property type="entry name" value="50S RIBOSOMAL PROTEIN L3"/>
    <property type="match status" value="1"/>
</dbReference>
<feature type="region of interest" description="Disordered" evidence="8">
    <location>
        <begin position="137"/>
        <end position="173"/>
    </location>
</feature>